<gene>
    <name evidence="2" type="ORF">DLAC_00762</name>
</gene>
<keyword evidence="3" id="KW-1185">Reference proteome</keyword>
<dbReference type="FunCoup" id="A0A152A6W3">
    <property type="interactions" value="738"/>
</dbReference>
<dbReference type="STRING" id="361077.A0A152A6W3"/>
<dbReference type="EMBL" id="LODT01000004">
    <property type="protein sequence ID" value="KYR01969.1"/>
    <property type="molecule type" value="Genomic_DNA"/>
</dbReference>
<dbReference type="InParanoid" id="A0A152A6W3"/>
<dbReference type="AlphaFoldDB" id="A0A152A6W3"/>
<evidence type="ECO:0000256" key="1">
    <source>
        <dbReference type="SAM" id="Phobius"/>
    </source>
</evidence>
<keyword evidence="1" id="KW-1133">Transmembrane helix</keyword>
<protein>
    <submittedName>
        <fullName evidence="2">Cytochrome c oxidase subunit VI</fullName>
    </submittedName>
</protein>
<comment type="caution">
    <text evidence="2">The sequence shown here is derived from an EMBL/GenBank/DDBJ whole genome shotgun (WGS) entry which is preliminary data.</text>
</comment>
<organism evidence="2 3">
    <name type="scientific">Tieghemostelium lacteum</name>
    <name type="common">Slime mold</name>
    <name type="synonym">Dictyostelium lacteum</name>
    <dbReference type="NCBI Taxonomy" id="361077"/>
    <lineage>
        <taxon>Eukaryota</taxon>
        <taxon>Amoebozoa</taxon>
        <taxon>Evosea</taxon>
        <taxon>Eumycetozoa</taxon>
        <taxon>Dictyostelia</taxon>
        <taxon>Dictyosteliales</taxon>
        <taxon>Raperosteliaceae</taxon>
        <taxon>Tieghemostelium</taxon>
    </lineage>
</organism>
<name>A0A152A6W3_TIELA</name>
<dbReference type="Proteomes" id="UP000076078">
    <property type="component" value="Unassembled WGS sequence"/>
</dbReference>
<accession>A0A152A6W3</accession>
<keyword evidence="1" id="KW-0472">Membrane</keyword>
<dbReference type="OMA" id="RYPKGFK"/>
<proteinExistence type="predicted"/>
<keyword evidence="1" id="KW-0812">Transmembrane</keyword>
<dbReference type="OrthoDB" id="15032at2759"/>
<evidence type="ECO:0000313" key="2">
    <source>
        <dbReference type="EMBL" id="KYR01969.1"/>
    </source>
</evidence>
<reference evidence="2 3" key="1">
    <citation type="submission" date="2015-12" db="EMBL/GenBank/DDBJ databases">
        <title>Dictyostelia acquired genes for synthesis and detection of signals that induce cell-type specialization by lateral gene transfer from prokaryotes.</title>
        <authorList>
            <person name="Gloeckner G."/>
            <person name="Schaap P."/>
        </authorList>
    </citation>
    <scope>NUCLEOTIDE SEQUENCE [LARGE SCALE GENOMIC DNA]</scope>
    <source>
        <strain evidence="2 3">TK</strain>
    </source>
</reference>
<evidence type="ECO:0000313" key="3">
    <source>
        <dbReference type="Proteomes" id="UP000076078"/>
    </source>
</evidence>
<sequence length="94" mass="10756">MSTGNADYNLRYPKGFKGYPFHMIKSEGYGQPKGYITLLGVGAVFLATTLYFSYGQANKREYPTKSVEWKNATLKQHQAQNSDPIYQLMHDKRV</sequence>
<feature type="transmembrane region" description="Helical" evidence="1">
    <location>
        <begin position="35"/>
        <end position="54"/>
    </location>
</feature>